<dbReference type="PANTHER" id="PTHR33204:SF37">
    <property type="entry name" value="HTH-TYPE TRANSCRIPTIONAL REGULATOR YODB"/>
    <property type="match status" value="1"/>
</dbReference>
<dbReference type="InterPro" id="IPR002577">
    <property type="entry name" value="HTH_HxlR"/>
</dbReference>
<evidence type="ECO:0000313" key="6">
    <source>
        <dbReference type="Proteomes" id="UP000654345"/>
    </source>
</evidence>
<dbReference type="EMBL" id="BNJG01000001">
    <property type="protein sequence ID" value="GHO53206.1"/>
    <property type="molecule type" value="Genomic_DNA"/>
</dbReference>
<dbReference type="Proteomes" id="UP000654345">
    <property type="component" value="Unassembled WGS sequence"/>
</dbReference>
<dbReference type="SUPFAM" id="SSF46785">
    <property type="entry name" value="Winged helix' DNA-binding domain"/>
    <property type="match status" value="1"/>
</dbReference>
<evidence type="ECO:0000313" key="5">
    <source>
        <dbReference type="EMBL" id="GHO53206.1"/>
    </source>
</evidence>
<dbReference type="Pfam" id="PF01638">
    <property type="entry name" value="HxlR"/>
    <property type="match status" value="1"/>
</dbReference>
<evidence type="ECO:0000256" key="3">
    <source>
        <dbReference type="ARBA" id="ARBA00023163"/>
    </source>
</evidence>
<accession>A0ABQ3UKJ5</accession>
<evidence type="ECO:0000256" key="2">
    <source>
        <dbReference type="ARBA" id="ARBA00023125"/>
    </source>
</evidence>
<name>A0ABQ3UKJ5_9CHLR</name>
<dbReference type="PROSITE" id="PS51118">
    <property type="entry name" value="HTH_HXLR"/>
    <property type="match status" value="1"/>
</dbReference>
<dbReference type="InterPro" id="IPR036388">
    <property type="entry name" value="WH-like_DNA-bd_sf"/>
</dbReference>
<proteinExistence type="predicted"/>
<comment type="caution">
    <text evidence="5">The sequence shown here is derived from an EMBL/GenBank/DDBJ whole genome shotgun (WGS) entry which is preliminary data.</text>
</comment>
<keyword evidence="2" id="KW-0238">DNA-binding</keyword>
<dbReference type="PANTHER" id="PTHR33204">
    <property type="entry name" value="TRANSCRIPTIONAL REGULATOR, MARR FAMILY"/>
    <property type="match status" value="1"/>
</dbReference>
<evidence type="ECO:0000256" key="1">
    <source>
        <dbReference type="ARBA" id="ARBA00023015"/>
    </source>
</evidence>
<sequence>MATKPTTSTTSAQDSPARMCPRYEHAVQILGKRWTGLLLNTLLDGPCRFGELTTVVEGLSDRVLSDRLRELESEGIVKRVVYPQIPVRVEYQLTEKGHALKPVVDAIHLWAEDWIPLRTEAEGCPALEEQPEESTQM</sequence>
<gene>
    <name evidence="5" type="ORF">KSB_16810</name>
</gene>
<protein>
    <recommendedName>
        <fullName evidence="4">HTH hxlR-type domain-containing protein</fullName>
    </recommendedName>
</protein>
<dbReference type="InterPro" id="IPR011991">
    <property type="entry name" value="ArsR-like_HTH"/>
</dbReference>
<dbReference type="Gene3D" id="1.10.10.10">
    <property type="entry name" value="Winged helix-like DNA-binding domain superfamily/Winged helix DNA-binding domain"/>
    <property type="match status" value="1"/>
</dbReference>
<feature type="domain" description="HTH hxlR-type" evidence="4">
    <location>
        <begin position="20"/>
        <end position="119"/>
    </location>
</feature>
<dbReference type="RefSeq" id="WP_201370037.1">
    <property type="nucleotide sequence ID" value="NZ_BNJG01000001.1"/>
</dbReference>
<keyword evidence="3" id="KW-0804">Transcription</keyword>
<keyword evidence="6" id="KW-1185">Reference proteome</keyword>
<dbReference type="CDD" id="cd00090">
    <property type="entry name" value="HTH_ARSR"/>
    <property type="match status" value="1"/>
</dbReference>
<organism evidence="5 6">
    <name type="scientific">Ktedonobacter robiniae</name>
    <dbReference type="NCBI Taxonomy" id="2778365"/>
    <lineage>
        <taxon>Bacteria</taxon>
        <taxon>Bacillati</taxon>
        <taxon>Chloroflexota</taxon>
        <taxon>Ktedonobacteria</taxon>
        <taxon>Ktedonobacterales</taxon>
        <taxon>Ktedonobacteraceae</taxon>
        <taxon>Ktedonobacter</taxon>
    </lineage>
</organism>
<evidence type="ECO:0000259" key="4">
    <source>
        <dbReference type="PROSITE" id="PS51118"/>
    </source>
</evidence>
<keyword evidence="1" id="KW-0805">Transcription regulation</keyword>
<dbReference type="InterPro" id="IPR036390">
    <property type="entry name" value="WH_DNA-bd_sf"/>
</dbReference>
<reference evidence="5 6" key="1">
    <citation type="journal article" date="2021" name="Int. J. Syst. Evol. Microbiol.">
        <title>Reticulibacter mediterranei gen. nov., sp. nov., within the new family Reticulibacteraceae fam. nov., and Ktedonospora formicarum gen. nov., sp. nov., Ktedonobacter robiniae sp. nov., Dictyobacter formicarum sp. nov. and Dictyobacter arantiisoli sp. nov., belonging to the class Ktedonobacteria.</title>
        <authorList>
            <person name="Yabe S."/>
            <person name="Zheng Y."/>
            <person name="Wang C.M."/>
            <person name="Sakai Y."/>
            <person name="Abe K."/>
            <person name="Yokota A."/>
            <person name="Donadio S."/>
            <person name="Cavaletti L."/>
            <person name="Monciardini P."/>
        </authorList>
    </citation>
    <scope>NUCLEOTIDE SEQUENCE [LARGE SCALE GENOMIC DNA]</scope>
    <source>
        <strain evidence="5 6">SOSP1-30</strain>
    </source>
</reference>